<organism evidence="4 5">
    <name type="scientific">Nocardia arthritidis</name>
    <dbReference type="NCBI Taxonomy" id="228602"/>
    <lineage>
        <taxon>Bacteria</taxon>
        <taxon>Bacillati</taxon>
        <taxon>Actinomycetota</taxon>
        <taxon>Actinomycetes</taxon>
        <taxon>Mycobacteriales</taxon>
        <taxon>Nocardiaceae</taxon>
        <taxon>Nocardia</taxon>
    </lineage>
</organism>
<dbReference type="EMBL" id="CP046172">
    <property type="protein sequence ID" value="QIS10799.1"/>
    <property type="molecule type" value="Genomic_DNA"/>
</dbReference>
<dbReference type="CDD" id="cd24161">
    <property type="entry name" value="NUDIX_ADPRase_Ndx2"/>
    <property type="match status" value="1"/>
</dbReference>
<dbReference type="Gene3D" id="3.90.79.10">
    <property type="entry name" value="Nucleoside Triphosphate Pyrophosphohydrolase"/>
    <property type="match status" value="1"/>
</dbReference>
<dbReference type="Proteomes" id="UP000503540">
    <property type="component" value="Chromosome"/>
</dbReference>
<dbReference type="GO" id="GO:0019693">
    <property type="term" value="P:ribose phosphate metabolic process"/>
    <property type="evidence" value="ECO:0007669"/>
    <property type="project" value="TreeGrafter"/>
</dbReference>
<feature type="domain" description="Nudix hydrolase" evidence="3">
    <location>
        <begin position="42"/>
        <end position="151"/>
    </location>
</feature>
<comment type="cofactor">
    <cofactor evidence="1">
        <name>Mg(2+)</name>
        <dbReference type="ChEBI" id="CHEBI:18420"/>
    </cofactor>
</comment>
<keyword evidence="5" id="KW-1185">Reference proteome</keyword>
<evidence type="ECO:0000313" key="5">
    <source>
        <dbReference type="Proteomes" id="UP000503540"/>
    </source>
</evidence>
<evidence type="ECO:0000256" key="2">
    <source>
        <dbReference type="ARBA" id="ARBA00022801"/>
    </source>
</evidence>
<keyword evidence="2" id="KW-0378">Hydrolase</keyword>
<name>A0A6G9YC42_9NOCA</name>
<dbReference type="RefSeq" id="WP_167473719.1">
    <property type="nucleotide sequence ID" value="NZ_CP046172.1"/>
</dbReference>
<dbReference type="KEGG" id="nah:F5544_14570"/>
<evidence type="ECO:0000259" key="3">
    <source>
        <dbReference type="Pfam" id="PF00293"/>
    </source>
</evidence>
<dbReference type="PANTHER" id="PTHR11839:SF18">
    <property type="entry name" value="NUDIX HYDROLASE DOMAIN-CONTAINING PROTEIN"/>
    <property type="match status" value="1"/>
</dbReference>
<dbReference type="GO" id="GO:0016787">
    <property type="term" value="F:hydrolase activity"/>
    <property type="evidence" value="ECO:0007669"/>
    <property type="project" value="UniProtKB-KW"/>
</dbReference>
<proteinExistence type="predicted"/>
<evidence type="ECO:0000256" key="1">
    <source>
        <dbReference type="ARBA" id="ARBA00001946"/>
    </source>
</evidence>
<accession>A0A6G9YC42</accession>
<protein>
    <submittedName>
        <fullName evidence="4">NUDIX domain-containing protein</fullName>
    </submittedName>
</protein>
<dbReference type="GO" id="GO:0006753">
    <property type="term" value="P:nucleoside phosphate metabolic process"/>
    <property type="evidence" value="ECO:0007669"/>
    <property type="project" value="TreeGrafter"/>
</dbReference>
<dbReference type="Pfam" id="PF00293">
    <property type="entry name" value="NUDIX"/>
    <property type="match status" value="1"/>
</dbReference>
<dbReference type="SUPFAM" id="SSF55811">
    <property type="entry name" value="Nudix"/>
    <property type="match status" value="1"/>
</dbReference>
<sequence>METLGSQTMYSNPWISVREDVVRRADDSTGIYGVVDLPDFAMIIPLRNNMFHLVEQFRYPLGLRRWEFPAGSCPADDPVTAAHIELREETGLRAGRLIHLGTVDSAPSMSSQRGWIYLATDLTDGAPEREHSEQDMRSAWFLRETVEAMLTSGEITDSHTVAAYTLLLLHERRGD</sequence>
<reference evidence="4 5" key="1">
    <citation type="journal article" date="2019" name="ACS Chem. Biol.">
        <title>Identification and Mobilization of a Cryptic Antibiotic Biosynthesis Gene Locus from a Human-Pathogenic Nocardia Isolate.</title>
        <authorList>
            <person name="Herisse M."/>
            <person name="Ishida K."/>
            <person name="Porter J.L."/>
            <person name="Howden B."/>
            <person name="Hertweck C."/>
            <person name="Stinear T.P."/>
            <person name="Pidot S.J."/>
        </authorList>
    </citation>
    <scope>NUCLEOTIDE SEQUENCE [LARGE SCALE GENOMIC DNA]</scope>
    <source>
        <strain evidence="4 5">AUSMDU00012717</strain>
    </source>
</reference>
<dbReference type="InterPro" id="IPR015797">
    <property type="entry name" value="NUDIX_hydrolase-like_dom_sf"/>
</dbReference>
<dbReference type="InterPro" id="IPR000086">
    <property type="entry name" value="NUDIX_hydrolase_dom"/>
</dbReference>
<evidence type="ECO:0000313" key="4">
    <source>
        <dbReference type="EMBL" id="QIS10799.1"/>
    </source>
</evidence>
<dbReference type="GO" id="GO:0005829">
    <property type="term" value="C:cytosol"/>
    <property type="evidence" value="ECO:0007669"/>
    <property type="project" value="TreeGrafter"/>
</dbReference>
<dbReference type="AlphaFoldDB" id="A0A6G9YC42"/>
<gene>
    <name evidence="4" type="ORF">F5544_14570</name>
</gene>
<dbReference type="PANTHER" id="PTHR11839">
    <property type="entry name" value="UDP/ADP-SUGAR PYROPHOSPHATASE"/>
    <property type="match status" value="1"/>
</dbReference>